<evidence type="ECO:0000256" key="6">
    <source>
        <dbReference type="RuleBase" id="RU003435"/>
    </source>
</evidence>
<dbReference type="Pfam" id="PF01432">
    <property type="entry name" value="Peptidase_M3"/>
    <property type="match status" value="1"/>
</dbReference>
<dbReference type="SUPFAM" id="SSF55486">
    <property type="entry name" value="Metalloproteases ('zincins'), catalytic domain"/>
    <property type="match status" value="1"/>
</dbReference>
<accession>A0A485BB99</accession>
<keyword evidence="3 6" id="KW-0378">Hydrolase</keyword>
<reference evidence="8 9" key="1">
    <citation type="submission" date="2019-03" db="EMBL/GenBank/DDBJ databases">
        <authorList>
            <consortium name="Pathogen Informatics"/>
        </authorList>
    </citation>
    <scope>NUCLEOTIDE SEQUENCE [LARGE SCALE GENOMIC DNA]</scope>
    <source>
        <strain evidence="8 9">NCTC12998</strain>
    </source>
</reference>
<dbReference type="EC" id="3.4.24.70" evidence="8"/>
<name>A0A485BB99_RAOPL</name>
<evidence type="ECO:0000256" key="3">
    <source>
        <dbReference type="ARBA" id="ARBA00022801"/>
    </source>
</evidence>
<evidence type="ECO:0000256" key="1">
    <source>
        <dbReference type="ARBA" id="ARBA00022670"/>
    </source>
</evidence>
<dbReference type="EMBL" id="CAADJE010000024">
    <property type="protein sequence ID" value="VFS69542.1"/>
    <property type="molecule type" value="Genomic_DNA"/>
</dbReference>
<keyword evidence="5 6" id="KW-0482">Metalloprotease</keyword>
<dbReference type="InterPro" id="IPR024077">
    <property type="entry name" value="Neurolysin/TOP_dom2"/>
</dbReference>
<evidence type="ECO:0000256" key="5">
    <source>
        <dbReference type="ARBA" id="ARBA00023049"/>
    </source>
</evidence>
<proteinExistence type="inferred from homology"/>
<dbReference type="GO" id="GO:0004222">
    <property type="term" value="F:metalloendopeptidase activity"/>
    <property type="evidence" value="ECO:0007669"/>
    <property type="project" value="UniProtKB-EC"/>
</dbReference>
<keyword evidence="2 6" id="KW-0479">Metal-binding</keyword>
<evidence type="ECO:0000313" key="9">
    <source>
        <dbReference type="Proteomes" id="UP000345637"/>
    </source>
</evidence>
<protein>
    <submittedName>
        <fullName evidence="8">Oligopeptidase A</fullName>
        <ecNumber evidence="8">3.4.24.70</ecNumber>
    </submittedName>
</protein>
<evidence type="ECO:0000256" key="2">
    <source>
        <dbReference type="ARBA" id="ARBA00022723"/>
    </source>
</evidence>
<keyword evidence="4 6" id="KW-0862">Zinc</keyword>
<evidence type="ECO:0000313" key="8">
    <source>
        <dbReference type="EMBL" id="VFS69542.1"/>
    </source>
</evidence>
<evidence type="ECO:0000256" key="4">
    <source>
        <dbReference type="ARBA" id="ARBA00022833"/>
    </source>
</evidence>
<sequence>MTYCDNQALREELYRAYSTRASDQGPNAGKWDNSPVMAEILALRHELAPAAGL</sequence>
<dbReference type="GO" id="GO:0046872">
    <property type="term" value="F:metal ion binding"/>
    <property type="evidence" value="ECO:0007669"/>
    <property type="project" value="UniProtKB-UniRule"/>
</dbReference>
<evidence type="ECO:0000259" key="7">
    <source>
        <dbReference type="Pfam" id="PF01432"/>
    </source>
</evidence>
<dbReference type="InterPro" id="IPR001567">
    <property type="entry name" value="Pept_M3A_M3B_dom"/>
</dbReference>
<keyword evidence="1 6" id="KW-0645">Protease</keyword>
<organism evidence="8 9">
    <name type="scientific">Raoultella planticola</name>
    <name type="common">Klebsiella planticola</name>
    <dbReference type="NCBI Taxonomy" id="575"/>
    <lineage>
        <taxon>Bacteria</taxon>
        <taxon>Pseudomonadati</taxon>
        <taxon>Pseudomonadota</taxon>
        <taxon>Gammaproteobacteria</taxon>
        <taxon>Enterobacterales</taxon>
        <taxon>Enterobacteriaceae</taxon>
        <taxon>Klebsiella/Raoultella group</taxon>
        <taxon>Raoultella</taxon>
    </lineage>
</organism>
<feature type="domain" description="Peptidase M3A/M3B catalytic" evidence="7">
    <location>
        <begin position="1"/>
        <end position="51"/>
    </location>
</feature>
<dbReference type="GO" id="GO:0006508">
    <property type="term" value="P:proteolysis"/>
    <property type="evidence" value="ECO:0007669"/>
    <property type="project" value="UniProtKB-KW"/>
</dbReference>
<dbReference type="Gene3D" id="1.10.1370.10">
    <property type="entry name" value="Neurolysin, domain 3"/>
    <property type="match status" value="1"/>
</dbReference>
<dbReference type="AlphaFoldDB" id="A0A485BB99"/>
<dbReference type="Proteomes" id="UP000345637">
    <property type="component" value="Unassembled WGS sequence"/>
</dbReference>
<gene>
    <name evidence="8" type="primary">prlC_4</name>
    <name evidence="8" type="ORF">NCTC12998_03562</name>
</gene>
<comment type="similarity">
    <text evidence="6">Belongs to the peptidase M3 family.</text>
</comment>
<comment type="cofactor">
    <cofactor evidence="6">
        <name>Zn(2+)</name>
        <dbReference type="ChEBI" id="CHEBI:29105"/>
    </cofactor>
    <text evidence="6">Binds 1 zinc ion.</text>
</comment>